<dbReference type="EMBL" id="MCGT01000014">
    <property type="protein sequence ID" value="ORX53963.1"/>
    <property type="molecule type" value="Genomic_DNA"/>
</dbReference>
<dbReference type="Proteomes" id="UP000242146">
    <property type="component" value="Unassembled WGS sequence"/>
</dbReference>
<dbReference type="SUPFAM" id="SSF53335">
    <property type="entry name" value="S-adenosyl-L-methionine-dependent methyltransferases"/>
    <property type="match status" value="1"/>
</dbReference>
<evidence type="ECO:0000256" key="3">
    <source>
        <dbReference type="ARBA" id="ARBA00022691"/>
    </source>
</evidence>
<dbReference type="PANTHER" id="PTHR43464:SF19">
    <property type="entry name" value="UBIQUINONE BIOSYNTHESIS O-METHYLTRANSFERASE, MITOCHONDRIAL"/>
    <property type="match status" value="1"/>
</dbReference>
<keyword evidence="3" id="KW-0949">S-adenosyl-L-methionine</keyword>
<evidence type="ECO:0000256" key="1">
    <source>
        <dbReference type="ARBA" id="ARBA00022603"/>
    </source>
</evidence>
<evidence type="ECO:0000313" key="6">
    <source>
        <dbReference type="Proteomes" id="UP000242146"/>
    </source>
</evidence>
<dbReference type="GO" id="GO:0008757">
    <property type="term" value="F:S-adenosylmethionine-dependent methyltransferase activity"/>
    <property type="evidence" value="ECO:0007669"/>
    <property type="project" value="InterPro"/>
</dbReference>
<dbReference type="Gene3D" id="3.40.50.150">
    <property type="entry name" value="Vaccinia Virus protein VP39"/>
    <property type="match status" value="1"/>
</dbReference>
<evidence type="ECO:0000313" key="5">
    <source>
        <dbReference type="EMBL" id="ORX53963.1"/>
    </source>
</evidence>
<dbReference type="Pfam" id="PF08241">
    <property type="entry name" value="Methyltransf_11"/>
    <property type="match status" value="1"/>
</dbReference>
<evidence type="ECO:0000259" key="4">
    <source>
        <dbReference type="Pfam" id="PF08241"/>
    </source>
</evidence>
<comment type="caution">
    <text evidence="5">The sequence shown here is derived from an EMBL/GenBank/DDBJ whole genome shotgun (WGS) entry which is preliminary data.</text>
</comment>
<sequence>MGVYDDPGFFHQYKGMERSKQGLQAAGEWPALKKMLPAFDNKKVLDLGCGFGWHSLYAAEHGASSVLGVDNSEKMLQVAHEKKANVTFGHKIQYLQLAMEDMQEIQGDASFDIVLSSLAIHYVASFDKVAQQVARLLKPGGHFVMSVEHPIFTAEGSQNWYTDDQGNILHWPVDAYFDESVRQTNFLGCRVTKYHRTLTSYIQGLLNNHFQIYQLVEPLPEPELLIKWPNETRRPMMLLIAALKS</sequence>
<gene>
    <name evidence="5" type="ORF">DM01DRAFT_363440</name>
</gene>
<dbReference type="CDD" id="cd02440">
    <property type="entry name" value="AdoMet_MTases"/>
    <property type="match status" value="1"/>
</dbReference>
<dbReference type="InterPro" id="IPR013216">
    <property type="entry name" value="Methyltransf_11"/>
</dbReference>
<dbReference type="PANTHER" id="PTHR43464">
    <property type="entry name" value="METHYLTRANSFERASE"/>
    <property type="match status" value="1"/>
</dbReference>
<protein>
    <submittedName>
        <fullName evidence="5">S-adenosyl-L-methionine-dependent methyltransferase</fullName>
    </submittedName>
</protein>
<dbReference type="InterPro" id="IPR029063">
    <property type="entry name" value="SAM-dependent_MTases_sf"/>
</dbReference>
<organism evidence="5 6">
    <name type="scientific">Hesseltinella vesiculosa</name>
    <dbReference type="NCBI Taxonomy" id="101127"/>
    <lineage>
        <taxon>Eukaryota</taxon>
        <taxon>Fungi</taxon>
        <taxon>Fungi incertae sedis</taxon>
        <taxon>Mucoromycota</taxon>
        <taxon>Mucoromycotina</taxon>
        <taxon>Mucoromycetes</taxon>
        <taxon>Mucorales</taxon>
        <taxon>Cunninghamellaceae</taxon>
        <taxon>Hesseltinella</taxon>
    </lineage>
</organism>
<dbReference type="STRING" id="101127.A0A1X2GHP0"/>
<proteinExistence type="predicted"/>
<keyword evidence="2 5" id="KW-0808">Transferase</keyword>
<dbReference type="GO" id="GO:0032259">
    <property type="term" value="P:methylation"/>
    <property type="evidence" value="ECO:0007669"/>
    <property type="project" value="UniProtKB-KW"/>
</dbReference>
<reference evidence="5 6" key="1">
    <citation type="submission" date="2016-07" db="EMBL/GenBank/DDBJ databases">
        <title>Pervasive Adenine N6-methylation of Active Genes in Fungi.</title>
        <authorList>
            <consortium name="DOE Joint Genome Institute"/>
            <person name="Mondo S.J."/>
            <person name="Dannebaum R.O."/>
            <person name="Kuo R.C."/>
            <person name="Labutti K."/>
            <person name="Haridas S."/>
            <person name="Kuo A."/>
            <person name="Salamov A."/>
            <person name="Ahrendt S.R."/>
            <person name="Lipzen A."/>
            <person name="Sullivan W."/>
            <person name="Andreopoulos W.B."/>
            <person name="Clum A."/>
            <person name="Lindquist E."/>
            <person name="Daum C."/>
            <person name="Ramamoorthy G.K."/>
            <person name="Gryganskyi A."/>
            <person name="Culley D."/>
            <person name="Magnuson J.K."/>
            <person name="James T.Y."/>
            <person name="O'Malley M.A."/>
            <person name="Stajich J.E."/>
            <person name="Spatafora J.W."/>
            <person name="Visel A."/>
            <person name="Grigoriev I.V."/>
        </authorList>
    </citation>
    <scope>NUCLEOTIDE SEQUENCE [LARGE SCALE GENOMIC DNA]</scope>
    <source>
        <strain evidence="5 6">NRRL 3301</strain>
    </source>
</reference>
<dbReference type="AlphaFoldDB" id="A0A1X2GHP0"/>
<feature type="domain" description="Methyltransferase type 11" evidence="4">
    <location>
        <begin position="45"/>
        <end position="145"/>
    </location>
</feature>
<keyword evidence="6" id="KW-1185">Reference proteome</keyword>
<dbReference type="OrthoDB" id="66144at2759"/>
<evidence type="ECO:0000256" key="2">
    <source>
        <dbReference type="ARBA" id="ARBA00022679"/>
    </source>
</evidence>
<keyword evidence="1 5" id="KW-0489">Methyltransferase</keyword>
<name>A0A1X2GHP0_9FUNG</name>
<accession>A0A1X2GHP0</accession>